<dbReference type="STRING" id="1317121.ATO11_08205"/>
<keyword evidence="5" id="KW-0645">Protease</keyword>
<evidence type="ECO:0000313" key="6">
    <source>
        <dbReference type="Proteomes" id="UP000036938"/>
    </source>
</evidence>
<dbReference type="Gene3D" id="3.40.710.10">
    <property type="entry name" value="DD-peptidase/beta-lactamase superfamily"/>
    <property type="match status" value="2"/>
</dbReference>
<gene>
    <name evidence="5" type="ORF">ATO11_08205</name>
</gene>
<feature type="chain" id="PRO_5005553857" evidence="4">
    <location>
        <begin position="27"/>
        <end position="505"/>
    </location>
</feature>
<dbReference type="PROSITE" id="PS51257">
    <property type="entry name" value="PROKAR_LIPOPROTEIN"/>
    <property type="match status" value="1"/>
</dbReference>
<dbReference type="GO" id="GO:0000270">
    <property type="term" value="P:peptidoglycan metabolic process"/>
    <property type="evidence" value="ECO:0007669"/>
    <property type="project" value="TreeGrafter"/>
</dbReference>
<protein>
    <submittedName>
        <fullName evidence="5">D-alanyl-D-alanine carboxypeptidase</fullName>
    </submittedName>
</protein>
<accession>A0A0L1JR31</accession>
<dbReference type="OrthoDB" id="5372081at2"/>
<comment type="caution">
    <text evidence="5">The sequence shown here is derived from an EMBL/GenBank/DDBJ whole genome shotgun (WGS) entry which is preliminary data.</text>
</comment>
<comment type="similarity">
    <text evidence="1">Belongs to the peptidase S13 family.</text>
</comment>
<dbReference type="GO" id="GO:0004185">
    <property type="term" value="F:serine-type carboxypeptidase activity"/>
    <property type="evidence" value="ECO:0007669"/>
    <property type="project" value="InterPro"/>
</dbReference>
<feature type="region of interest" description="Disordered" evidence="3">
    <location>
        <begin position="29"/>
        <end position="54"/>
    </location>
</feature>
<dbReference type="SUPFAM" id="SSF56601">
    <property type="entry name" value="beta-lactamase/transpeptidase-like"/>
    <property type="match status" value="1"/>
</dbReference>
<organism evidence="5 6">
    <name type="scientific">Pseudaestuariivita atlantica</name>
    <dbReference type="NCBI Taxonomy" id="1317121"/>
    <lineage>
        <taxon>Bacteria</taxon>
        <taxon>Pseudomonadati</taxon>
        <taxon>Pseudomonadota</taxon>
        <taxon>Alphaproteobacteria</taxon>
        <taxon>Rhodobacterales</taxon>
        <taxon>Paracoccaceae</taxon>
        <taxon>Pseudaestuariivita</taxon>
    </lineage>
</organism>
<keyword evidence="2" id="KW-0378">Hydrolase</keyword>
<keyword evidence="5" id="KW-0121">Carboxypeptidase</keyword>
<dbReference type="Proteomes" id="UP000036938">
    <property type="component" value="Unassembled WGS sequence"/>
</dbReference>
<dbReference type="AlphaFoldDB" id="A0A0L1JR31"/>
<dbReference type="PROSITE" id="PS51318">
    <property type="entry name" value="TAT"/>
    <property type="match status" value="1"/>
</dbReference>
<dbReference type="InterPro" id="IPR006311">
    <property type="entry name" value="TAT_signal"/>
</dbReference>
<dbReference type="EMBL" id="AQQZ01000003">
    <property type="protein sequence ID" value="KNG94196.1"/>
    <property type="molecule type" value="Genomic_DNA"/>
</dbReference>
<dbReference type="PRINTS" id="PR00922">
    <property type="entry name" value="DADACBPTASE3"/>
</dbReference>
<sequence length="505" mass="53357">MSSTYSRRFFLAALMASAATSACANAPETSLKPMLRPAPKGPNGDVRPQGRPRQATGEELIAEAGLSGKVGFVVADARTGQIREAVNADLSLPPASVMKALTGLYALDVLGPSHTFRTRLLATGPVAGGIVQGDLVLAGGGDPTLDTDALAALAAALKAAGVTGVTGAFRVWDGALPRLDRIDGSQPEHVGYNPALSGLNLNFNRVHFEWRRTGGSYRVTMDARSETLRPDVSMAKMVIADRDIPVYTYRNGGAFDSWSVARGALGNGGARWLPVRKPALYAGDVFRTVALGQGITLPSPVLATREPGGRQLAAHASPPVTEIVRDMLKFSTNLTAEVLGLAATARRTGRMPATLRASASEMRRWAAAKYALTDATLVDHSGLGDASRLSATAMTEVLMRARPTGIGPLMRKIQMRGPDRKVIKGHPVKVRAKTGTLNFVSALAGYATAADGTPLVFTIFAADTRARAAIAKSDRESPPGARRYNRNAKALQQKLLQRWGAVYGS</sequence>
<evidence type="ECO:0000256" key="1">
    <source>
        <dbReference type="ARBA" id="ARBA00006096"/>
    </source>
</evidence>
<dbReference type="NCBIfam" id="TIGR00666">
    <property type="entry name" value="PBP4"/>
    <property type="match status" value="1"/>
</dbReference>
<dbReference type="Gene3D" id="3.50.80.20">
    <property type="entry name" value="D-Ala-D-Ala carboxypeptidase C, peptidase S13"/>
    <property type="match status" value="1"/>
</dbReference>
<evidence type="ECO:0000313" key="5">
    <source>
        <dbReference type="EMBL" id="KNG94196.1"/>
    </source>
</evidence>
<dbReference type="PANTHER" id="PTHR30023:SF0">
    <property type="entry name" value="PENICILLIN-SENSITIVE CARBOXYPEPTIDASE A"/>
    <property type="match status" value="1"/>
</dbReference>
<evidence type="ECO:0000256" key="2">
    <source>
        <dbReference type="ARBA" id="ARBA00022801"/>
    </source>
</evidence>
<feature type="signal peptide" evidence="4">
    <location>
        <begin position="1"/>
        <end position="26"/>
    </location>
</feature>
<evidence type="ECO:0000256" key="4">
    <source>
        <dbReference type="SAM" id="SignalP"/>
    </source>
</evidence>
<name>A0A0L1JR31_9RHOB</name>
<dbReference type="InterPro" id="IPR012338">
    <property type="entry name" value="Beta-lactam/transpept-like"/>
</dbReference>
<dbReference type="RefSeq" id="WP_050530346.1">
    <property type="nucleotide sequence ID" value="NZ_AQQZ01000003.1"/>
</dbReference>
<reference evidence="5 6" key="1">
    <citation type="journal article" date="2015" name="Int. J. Syst. Evol. Microbiol.">
        <title>Aestuariivita atlantica sp. nov., isolated from deep sea sediment of the Atlantic Ocean.</title>
        <authorList>
            <person name="Li G."/>
            <person name="Lai Q."/>
            <person name="Du Y."/>
            <person name="Liu X."/>
            <person name="Sun F."/>
            <person name="Shao Z."/>
        </authorList>
    </citation>
    <scope>NUCLEOTIDE SEQUENCE [LARGE SCALE GENOMIC DNA]</scope>
    <source>
        <strain evidence="5 6">22II-S11-z3</strain>
    </source>
</reference>
<dbReference type="Pfam" id="PF02113">
    <property type="entry name" value="Peptidase_S13"/>
    <property type="match status" value="1"/>
</dbReference>
<dbReference type="PATRIC" id="fig|1317121.7.peg.2251"/>
<proteinExistence type="inferred from homology"/>
<evidence type="ECO:0000256" key="3">
    <source>
        <dbReference type="SAM" id="MobiDB-lite"/>
    </source>
</evidence>
<keyword evidence="4" id="KW-0732">Signal</keyword>
<dbReference type="PANTHER" id="PTHR30023">
    <property type="entry name" value="D-ALANYL-D-ALANINE CARBOXYPEPTIDASE"/>
    <property type="match status" value="1"/>
</dbReference>
<dbReference type="GO" id="GO:0006508">
    <property type="term" value="P:proteolysis"/>
    <property type="evidence" value="ECO:0007669"/>
    <property type="project" value="InterPro"/>
</dbReference>
<dbReference type="InterPro" id="IPR000667">
    <property type="entry name" value="Peptidase_S13"/>
</dbReference>
<keyword evidence="6" id="KW-1185">Reference proteome</keyword>